<organism evidence="1 2">
    <name type="scientific">Penicillium nordicum</name>
    <dbReference type="NCBI Taxonomy" id="229535"/>
    <lineage>
        <taxon>Eukaryota</taxon>
        <taxon>Fungi</taxon>
        <taxon>Dikarya</taxon>
        <taxon>Ascomycota</taxon>
        <taxon>Pezizomycotina</taxon>
        <taxon>Eurotiomycetes</taxon>
        <taxon>Eurotiomycetidae</taxon>
        <taxon>Eurotiales</taxon>
        <taxon>Aspergillaceae</taxon>
        <taxon>Penicillium</taxon>
    </lineage>
</organism>
<dbReference type="Proteomes" id="UP000037696">
    <property type="component" value="Unassembled WGS sequence"/>
</dbReference>
<sequence length="131" mass="15224">MAIITAIGHFVQDLKDFNQQRACQDEDVRRHGREWLKSIGRRAIRSLSPRKRFPPIWASTFINQPSGRAVTRPSHLPWSSGDDFRLSLTPISAGDRGSIPRGRDFFFCSFFFVQTCLDYVFLFWKKITEVD</sequence>
<name>A0A0M8P5G3_9EURO</name>
<accession>A0A0M8P5G3</accession>
<protein>
    <submittedName>
        <fullName evidence="1">Uncharacterized protein</fullName>
    </submittedName>
</protein>
<reference evidence="1 2" key="1">
    <citation type="submission" date="2015-08" db="EMBL/GenBank/DDBJ databases">
        <title>Genome sequencing of Penicillium nordicum.</title>
        <authorList>
            <person name="Nguyen H.D."/>
            <person name="Seifert K.A."/>
        </authorList>
    </citation>
    <scope>NUCLEOTIDE SEQUENCE [LARGE SCALE GENOMIC DNA]</scope>
    <source>
        <strain evidence="1 2">DAOMC 185683</strain>
    </source>
</reference>
<dbReference type="EMBL" id="LHQQ01000071">
    <property type="protein sequence ID" value="KOS43927.1"/>
    <property type="molecule type" value="Genomic_DNA"/>
</dbReference>
<evidence type="ECO:0000313" key="2">
    <source>
        <dbReference type="Proteomes" id="UP000037696"/>
    </source>
</evidence>
<proteinExistence type="predicted"/>
<gene>
    <name evidence="1" type="ORF">ACN38_g5183</name>
</gene>
<keyword evidence="2" id="KW-1185">Reference proteome</keyword>
<evidence type="ECO:0000313" key="1">
    <source>
        <dbReference type="EMBL" id="KOS43927.1"/>
    </source>
</evidence>
<dbReference type="OrthoDB" id="3000060at2759"/>
<dbReference type="AlphaFoldDB" id="A0A0M8P5G3"/>
<comment type="caution">
    <text evidence="1">The sequence shown here is derived from an EMBL/GenBank/DDBJ whole genome shotgun (WGS) entry which is preliminary data.</text>
</comment>